<gene>
    <name evidence="1" type="ORF">HUJ06_014915</name>
</gene>
<evidence type="ECO:0000313" key="2">
    <source>
        <dbReference type="Proteomes" id="UP000607653"/>
    </source>
</evidence>
<proteinExistence type="predicted"/>
<dbReference type="AlphaFoldDB" id="A0A822Z6A9"/>
<name>A0A822Z6A9_NELNU</name>
<accession>A0A822Z6A9</accession>
<reference evidence="1 2" key="1">
    <citation type="journal article" date="2020" name="Mol. Biol. Evol.">
        <title>Distinct Expression and Methylation Patterns for Genes with Different Fates following a Single Whole-Genome Duplication in Flowering Plants.</title>
        <authorList>
            <person name="Shi T."/>
            <person name="Rahmani R.S."/>
            <person name="Gugger P.F."/>
            <person name="Wang M."/>
            <person name="Li H."/>
            <person name="Zhang Y."/>
            <person name="Li Z."/>
            <person name="Wang Q."/>
            <person name="Van de Peer Y."/>
            <person name="Marchal K."/>
            <person name="Chen J."/>
        </authorList>
    </citation>
    <scope>NUCLEOTIDE SEQUENCE [LARGE SCALE GENOMIC DNA]</scope>
    <source>
        <tissue evidence="1">Leaf</tissue>
    </source>
</reference>
<sequence length="74" mass="8719">MNLTSYSKHVSVFIFLFFHGDSYLVNANKSIFLINQILELEANSVGWWALTNKHSNKKLENIKMKLWHPRVSRI</sequence>
<organism evidence="1 2">
    <name type="scientific">Nelumbo nucifera</name>
    <name type="common">Sacred lotus</name>
    <dbReference type="NCBI Taxonomy" id="4432"/>
    <lineage>
        <taxon>Eukaryota</taxon>
        <taxon>Viridiplantae</taxon>
        <taxon>Streptophyta</taxon>
        <taxon>Embryophyta</taxon>
        <taxon>Tracheophyta</taxon>
        <taxon>Spermatophyta</taxon>
        <taxon>Magnoliopsida</taxon>
        <taxon>Proteales</taxon>
        <taxon>Nelumbonaceae</taxon>
        <taxon>Nelumbo</taxon>
    </lineage>
</organism>
<keyword evidence="2" id="KW-1185">Reference proteome</keyword>
<dbReference type="EMBL" id="DUZY01000005">
    <property type="protein sequence ID" value="DAD40592.1"/>
    <property type="molecule type" value="Genomic_DNA"/>
</dbReference>
<evidence type="ECO:0000313" key="1">
    <source>
        <dbReference type="EMBL" id="DAD40592.1"/>
    </source>
</evidence>
<dbReference type="Proteomes" id="UP000607653">
    <property type="component" value="Unassembled WGS sequence"/>
</dbReference>
<comment type="caution">
    <text evidence="1">The sequence shown here is derived from an EMBL/GenBank/DDBJ whole genome shotgun (WGS) entry which is preliminary data.</text>
</comment>
<protein>
    <submittedName>
        <fullName evidence="1">Uncharacterized protein</fullName>
    </submittedName>
</protein>